<evidence type="ECO:0000313" key="8">
    <source>
        <dbReference type="Proteomes" id="UP001515480"/>
    </source>
</evidence>
<dbReference type="GO" id="GO:0005741">
    <property type="term" value="C:mitochondrial outer membrane"/>
    <property type="evidence" value="ECO:0007669"/>
    <property type="project" value="UniProtKB-SubCell"/>
</dbReference>
<protein>
    <recommendedName>
        <fullName evidence="6">Bacterial surface antigen (D15) domain-containing protein</fullName>
    </recommendedName>
</protein>
<comment type="caution">
    <text evidence="7">The sequence shown here is derived from an EMBL/GenBank/DDBJ whole genome shotgun (WGS) entry which is preliminary data.</text>
</comment>
<feature type="domain" description="Bacterial surface antigen (D15)" evidence="6">
    <location>
        <begin position="113"/>
        <end position="438"/>
    </location>
</feature>
<evidence type="ECO:0000256" key="1">
    <source>
        <dbReference type="ARBA" id="ARBA00004374"/>
    </source>
</evidence>
<evidence type="ECO:0000313" key="7">
    <source>
        <dbReference type="EMBL" id="KAL1496455.1"/>
    </source>
</evidence>
<dbReference type="Gene3D" id="2.40.160.50">
    <property type="entry name" value="membrane protein fhac: a member of the omp85/tpsb transporter family"/>
    <property type="match status" value="1"/>
</dbReference>
<organism evidence="7 8">
    <name type="scientific">Prymnesium parvum</name>
    <name type="common">Toxic golden alga</name>
    <dbReference type="NCBI Taxonomy" id="97485"/>
    <lineage>
        <taxon>Eukaryota</taxon>
        <taxon>Haptista</taxon>
        <taxon>Haptophyta</taxon>
        <taxon>Prymnesiophyceae</taxon>
        <taxon>Prymnesiales</taxon>
        <taxon>Prymnesiaceae</taxon>
        <taxon>Prymnesium</taxon>
    </lineage>
</organism>
<comment type="similarity">
    <text evidence="2">Belongs to the SAM50/omp85 family.</text>
</comment>
<evidence type="ECO:0000256" key="3">
    <source>
        <dbReference type="ARBA" id="ARBA00022452"/>
    </source>
</evidence>
<accession>A0AB34IE35</accession>
<keyword evidence="4" id="KW-0812">Transmembrane</keyword>
<dbReference type="PANTHER" id="PTHR12815:SF18">
    <property type="entry name" value="SORTING AND ASSEMBLY MACHINERY COMPONENT 50 HOMOLOG"/>
    <property type="match status" value="1"/>
</dbReference>
<dbReference type="Pfam" id="PF01103">
    <property type="entry name" value="Omp85"/>
    <property type="match status" value="1"/>
</dbReference>
<dbReference type="InterPro" id="IPR000184">
    <property type="entry name" value="Bac_surfAg_D15"/>
</dbReference>
<dbReference type="PANTHER" id="PTHR12815">
    <property type="entry name" value="SORTING AND ASSEMBLY MACHINERY SAMM50 PROTEIN FAMILY MEMBER"/>
    <property type="match status" value="1"/>
</dbReference>
<reference evidence="7 8" key="1">
    <citation type="journal article" date="2024" name="Science">
        <title>Giant polyketide synthase enzymes in the biosynthesis of giant marine polyether toxins.</title>
        <authorList>
            <person name="Fallon T.R."/>
            <person name="Shende V.V."/>
            <person name="Wierzbicki I.H."/>
            <person name="Pendleton A.L."/>
            <person name="Watervoot N.F."/>
            <person name="Auber R.P."/>
            <person name="Gonzalez D.J."/>
            <person name="Wisecaver J.H."/>
            <person name="Moore B.S."/>
        </authorList>
    </citation>
    <scope>NUCLEOTIDE SEQUENCE [LARGE SCALE GENOMIC DNA]</scope>
    <source>
        <strain evidence="7 8">12B1</strain>
    </source>
</reference>
<keyword evidence="5" id="KW-0472">Membrane</keyword>
<keyword evidence="8" id="KW-1185">Reference proteome</keyword>
<evidence type="ECO:0000256" key="5">
    <source>
        <dbReference type="ARBA" id="ARBA00023136"/>
    </source>
</evidence>
<dbReference type="AlphaFoldDB" id="A0AB34IE35"/>
<comment type="subcellular location">
    <subcellularLocation>
        <location evidence="1">Mitochondrion outer membrane</location>
        <topology evidence="1">Multi-pass membrane protein</topology>
    </subcellularLocation>
</comment>
<name>A0AB34IE35_PRYPA</name>
<keyword evidence="3" id="KW-1134">Transmembrane beta strand</keyword>
<proteinExistence type="inferred from homology"/>
<evidence type="ECO:0000256" key="4">
    <source>
        <dbReference type="ARBA" id="ARBA00022692"/>
    </source>
</evidence>
<dbReference type="Proteomes" id="UP001515480">
    <property type="component" value="Unassembled WGS sequence"/>
</dbReference>
<gene>
    <name evidence="7" type="ORF">AB1Y20_016409</name>
</gene>
<dbReference type="EMBL" id="JBGBPQ010000029">
    <property type="protein sequence ID" value="KAL1496455.1"/>
    <property type="molecule type" value="Genomic_DNA"/>
</dbReference>
<sequence length="442" mass="46160">MDDAPCLVHRIVIRGNSLTHSSVIDQELRHVRASTTLGALAHSCLAASAALRSLNVFDAVDILCDAAPPAADGTPQADVRVTLREKRRLATASTGVHTEGSAASVDAAFALGNACGRAERIEAHVQLGQQKASSLRAALSKPRVGGRDAALSAELRKQQSPHLKHSSFTQKENTLRLSCLMGRPDGPTGAHELTYEASLREVCKLPSTASWAVLQQRGISLKSAVRHTFSLSSLDHPAVPTQGYAFKLVNELAGVGKLGDARFHKHSVEAALYQPLLSDGLLTLSLEARAGALLPLGGSYAAGGKAASCICDRFFMGGPGSFWGFRSNGLGPRGERHGGGASRDSLGGDVMAAASASLSAPLPGRFKQLGARAHLFASAGGLEAYPLASPLSSALRACAGAGVSLPTALGRLQLNFTQVLKRRPADSVQRSGWQIGLSSIFF</sequence>
<dbReference type="InterPro" id="IPR039910">
    <property type="entry name" value="D15-like"/>
</dbReference>
<evidence type="ECO:0000256" key="2">
    <source>
        <dbReference type="ARBA" id="ARBA00010913"/>
    </source>
</evidence>
<evidence type="ECO:0000259" key="6">
    <source>
        <dbReference type="Pfam" id="PF01103"/>
    </source>
</evidence>